<comment type="catalytic activity">
    <reaction evidence="6">
        <text>5-(methylsulfanyl)-alpha-D-ribose 1-phosphate = 5-(methylsulfanyl)-D-ribulose 1-phosphate</text>
        <dbReference type="Rhea" id="RHEA:19989"/>
        <dbReference type="ChEBI" id="CHEBI:58533"/>
        <dbReference type="ChEBI" id="CHEBI:58548"/>
        <dbReference type="EC" id="5.3.1.23"/>
    </reaction>
</comment>
<evidence type="ECO:0000256" key="1">
    <source>
        <dbReference type="ARBA" id="ARBA00022490"/>
    </source>
</evidence>
<dbReference type="HAMAP" id="MF_01678">
    <property type="entry name" value="Salvage_MtnA"/>
    <property type="match status" value="1"/>
</dbReference>
<comment type="pathway">
    <text evidence="6">Amino-acid biosynthesis; L-methionine biosynthesis via salvage pathway; L-methionine from S-methyl-5-thio-alpha-D-ribose 1-phosphate: step 1/6.</text>
</comment>
<comment type="subcellular location">
    <subcellularLocation>
        <location evidence="6">Cytoplasm</location>
    </subcellularLocation>
    <subcellularLocation>
        <location evidence="6">Nucleus</location>
    </subcellularLocation>
</comment>
<dbReference type="Gene3D" id="3.40.50.10470">
    <property type="entry name" value="Translation initiation factor eif-2b, domain 2"/>
    <property type="match status" value="1"/>
</dbReference>
<comment type="function">
    <text evidence="6">Catalyzes the interconversion of methylthioribose-1-phosphate (MTR-1-P) into methylthioribulose-1-phosphate (MTRu-1-P).</text>
</comment>
<dbReference type="InterPro" id="IPR011559">
    <property type="entry name" value="Initiation_fac_2B_a/b/d"/>
</dbReference>
<keyword evidence="2 6" id="KW-0028">Amino-acid biosynthesis</keyword>
<name>A0AAD9CZM3_PAPLA</name>
<dbReference type="NCBIfam" id="NF004326">
    <property type="entry name" value="PRK05720.1"/>
    <property type="match status" value="1"/>
</dbReference>
<dbReference type="NCBIfam" id="TIGR00512">
    <property type="entry name" value="salvage_mtnA"/>
    <property type="match status" value="1"/>
</dbReference>
<dbReference type="FunFam" id="3.40.50.10470:FF:000013">
    <property type="entry name" value="Methylthioribose-1-phosphate isomerase"/>
    <property type="match status" value="1"/>
</dbReference>
<protein>
    <recommendedName>
        <fullName evidence="6">Methylthioribose-1-phosphate isomerase</fullName>
        <shortName evidence="6">M1Pi</shortName>
        <shortName evidence="6">MTR-1-P isomerase</shortName>
        <ecNumber evidence="6">5.3.1.23</ecNumber>
    </recommendedName>
    <alternativeName>
        <fullName evidence="6">S-methyl-5-thioribose-1-phosphate isomerase</fullName>
    </alternativeName>
    <alternativeName>
        <fullName evidence="6">Translation initiation factor eIF-2B subunit alpha/beta/delta-like protein</fullName>
    </alternativeName>
</protein>
<dbReference type="PANTHER" id="PTHR43475">
    <property type="entry name" value="METHYLTHIORIBOSE-1-PHOSPHATE ISOMERASE"/>
    <property type="match status" value="1"/>
</dbReference>
<dbReference type="Proteomes" id="UP001182556">
    <property type="component" value="Unassembled WGS sequence"/>
</dbReference>
<dbReference type="InterPro" id="IPR027363">
    <property type="entry name" value="M1Pi_N"/>
</dbReference>
<evidence type="ECO:0000313" key="8">
    <source>
        <dbReference type="Proteomes" id="UP001182556"/>
    </source>
</evidence>
<dbReference type="Pfam" id="PF01008">
    <property type="entry name" value="IF-2B"/>
    <property type="match status" value="1"/>
</dbReference>
<dbReference type="InterPro" id="IPR037171">
    <property type="entry name" value="NagB/RpiA_transferase-like"/>
</dbReference>
<dbReference type="InterPro" id="IPR000649">
    <property type="entry name" value="IF-2B-related"/>
</dbReference>
<evidence type="ECO:0000256" key="5">
    <source>
        <dbReference type="ARBA" id="ARBA00023242"/>
    </source>
</evidence>
<dbReference type="EC" id="5.3.1.23" evidence="6"/>
<dbReference type="Gene3D" id="1.20.120.420">
    <property type="entry name" value="translation initiation factor eif-2b, domain 1"/>
    <property type="match status" value="1"/>
</dbReference>
<feature type="site" description="Transition state stabilizer" evidence="6">
    <location>
        <position position="181"/>
    </location>
</feature>
<dbReference type="InterPro" id="IPR042529">
    <property type="entry name" value="IF_2B-like_C"/>
</dbReference>
<dbReference type="GO" id="GO:0046523">
    <property type="term" value="F:S-methyl-5-thioribose-1-phosphate isomerase activity"/>
    <property type="evidence" value="ECO:0007669"/>
    <property type="project" value="UniProtKB-UniRule"/>
</dbReference>
<organism evidence="7 8">
    <name type="scientific">Papiliotrema laurentii</name>
    <name type="common">Cryptococcus laurentii</name>
    <dbReference type="NCBI Taxonomy" id="5418"/>
    <lineage>
        <taxon>Eukaryota</taxon>
        <taxon>Fungi</taxon>
        <taxon>Dikarya</taxon>
        <taxon>Basidiomycota</taxon>
        <taxon>Agaricomycotina</taxon>
        <taxon>Tremellomycetes</taxon>
        <taxon>Tremellales</taxon>
        <taxon>Rhynchogastremaceae</taxon>
        <taxon>Papiliotrema</taxon>
    </lineage>
</organism>
<dbReference type="InterPro" id="IPR005251">
    <property type="entry name" value="IF-M1Pi"/>
</dbReference>
<keyword evidence="5 6" id="KW-0539">Nucleus</keyword>
<dbReference type="AlphaFoldDB" id="A0AAD9CZM3"/>
<dbReference type="SUPFAM" id="SSF100950">
    <property type="entry name" value="NagB/RpiA/CoA transferase-like"/>
    <property type="match status" value="1"/>
</dbReference>
<dbReference type="GO" id="GO:0005737">
    <property type="term" value="C:cytoplasm"/>
    <property type="evidence" value="ECO:0007669"/>
    <property type="project" value="UniProtKB-SubCell"/>
</dbReference>
<evidence type="ECO:0000256" key="3">
    <source>
        <dbReference type="ARBA" id="ARBA00023167"/>
    </source>
</evidence>
<proteinExistence type="inferred from homology"/>
<feature type="active site" description="Proton donor" evidence="6">
    <location>
        <position position="261"/>
    </location>
</feature>
<dbReference type="GO" id="GO:0019509">
    <property type="term" value="P:L-methionine salvage from methylthioadenosine"/>
    <property type="evidence" value="ECO:0007669"/>
    <property type="project" value="UniProtKB-UniRule"/>
</dbReference>
<dbReference type="GO" id="GO:0005634">
    <property type="term" value="C:nucleus"/>
    <property type="evidence" value="ECO:0007669"/>
    <property type="project" value="UniProtKB-SubCell"/>
</dbReference>
<dbReference type="PANTHER" id="PTHR43475:SF1">
    <property type="entry name" value="METHYLTHIORIBOSE-1-PHOSPHATE ISOMERASE"/>
    <property type="match status" value="1"/>
</dbReference>
<comment type="caution">
    <text evidence="7">The sequence shown here is derived from an EMBL/GenBank/DDBJ whole genome shotgun (WGS) entry which is preliminary data.</text>
</comment>
<evidence type="ECO:0000313" key="7">
    <source>
        <dbReference type="EMBL" id="KAK1922041.1"/>
    </source>
</evidence>
<dbReference type="NCBIfam" id="TIGR00524">
    <property type="entry name" value="eIF-2B_rel"/>
    <property type="match status" value="1"/>
</dbReference>
<dbReference type="EMBL" id="JAODAN010000009">
    <property type="protein sequence ID" value="KAK1922041.1"/>
    <property type="molecule type" value="Genomic_DNA"/>
</dbReference>
<sequence>MVDQAPSGKKPLPDMMTSIRFDKDGGVEIVDQLLLPHTVEWIKVSTPEEAFDAIKTMKIRGAPAIASLAALSLRSHLSSSSAPSFASARDVSDHVSPILDYLQSSRPTAVNLGEAMDRIRAVLRDGQSGSAEELVEKVKETCTAVHGEDLERCRTMGRLGAEWLWNKRGAGKSGLKLVTVCNTGSLATSGYGTALGVITASFEEGQLDRAFYAQTAPYHQGSRLTSLELTTLQIPSTMICDSMLGSLFQHYDIDGVVVGADRIVANGDTANKIGTYQAAVLAQRHNIPFLVIAPVTTVDLALKTGSEIHIEQRPAVEATQIRGKNVETGEIAVVRITPEGVGSGSEPWQGVYNPSFDVTPAELISCVVTEKGVAERKEGEKSIDVSTVC</sequence>
<evidence type="ECO:0000256" key="2">
    <source>
        <dbReference type="ARBA" id="ARBA00022605"/>
    </source>
</evidence>
<evidence type="ECO:0000256" key="6">
    <source>
        <dbReference type="HAMAP-Rule" id="MF_03119"/>
    </source>
</evidence>
<keyword evidence="8" id="KW-1185">Reference proteome</keyword>
<gene>
    <name evidence="6" type="primary">MRI1</name>
    <name evidence="7" type="ORF">DB88DRAFT_496931</name>
</gene>
<reference evidence="7" key="1">
    <citation type="submission" date="2023-02" db="EMBL/GenBank/DDBJ databases">
        <title>Identification and recombinant expression of a fungal hydrolase from Papiliotrema laurentii that hydrolyzes apple cutin and clears colloidal polyester polyurethane.</title>
        <authorList>
            <consortium name="DOE Joint Genome Institute"/>
            <person name="Roman V.A."/>
            <person name="Bojanowski C."/>
            <person name="Crable B.R."/>
            <person name="Wagner D.N."/>
            <person name="Hung C.S."/>
            <person name="Nadeau L.J."/>
            <person name="Schratz L."/>
            <person name="Haridas S."/>
            <person name="Pangilinan J."/>
            <person name="Lipzen A."/>
            <person name="Na H."/>
            <person name="Yan M."/>
            <person name="Ng V."/>
            <person name="Grigoriev I.V."/>
            <person name="Spatafora J.W."/>
            <person name="Barlow D."/>
            <person name="Biffinger J."/>
            <person name="Kelley-Loughnane N."/>
            <person name="Varaljay V.A."/>
            <person name="Crookes-Goodson W.J."/>
        </authorList>
    </citation>
    <scope>NUCLEOTIDE SEQUENCE</scope>
    <source>
        <strain evidence="7">5307AH</strain>
    </source>
</reference>
<dbReference type="FunFam" id="1.20.120.420:FF:000003">
    <property type="entry name" value="Methylthioribose-1-phosphate isomerase"/>
    <property type="match status" value="1"/>
</dbReference>
<keyword evidence="4 6" id="KW-0413">Isomerase</keyword>
<keyword evidence="1 6" id="KW-0963">Cytoplasm</keyword>
<evidence type="ECO:0000256" key="4">
    <source>
        <dbReference type="ARBA" id="ARBA00023235"/>
    </source>
</evidence>
<accession>A0AAD9CZM3</accession>
<comment type="similarity">
    <text evidence="6">Belongs to the eIF-2B alpha/beta/delta subunits family. MtnA subfamily.</text>
</comment>
<keyword evidence="3 6" id="KW-0486">Methionine biosynthesis</keyword>